<keyword evidence="1" id="KW-0812">Transmembrane</keyword>
<dbReference type="Pfam" id="PF00563">
    <property type="entry name" value="EAL"/>
    <property type="match status" value="1"/>
</dbReference>
<feature type="transmembrane region" description="Helical" evidence="1">
    <location>
        <begin position="6"/>
        <end position="26"/>
    </location>
</feature>
<evidence type="ECO:0000259" key="4">
    <source>
        <dbReference type="PROSITE" id="PS50883"/>
    </source>
</evidence>
<dbReference type="Pfam" id="PF00990">
    <property type="entry name" value="GGDEF"/>
    <property type="match status" value="1"/>
</dbReference>
<dbReference type="CDD" id="cd01948">
    <property type="entry name" value="EAL"/>
    <property type="match status" value="1"/>
</dbReference>
<reference evidence="8" key="1">
    <citation type="submission" date="2023-07" db="EMBL/GenBank/DDBJ databases">
        <title>Draft genome sequence of Agarivorans aestuarii strain ZMCS4, a CAZymes producing bacteria isolated from the marine brown algae Clodostephus spongiosus.</title>
        <authorList>
            <person name="Lorente B."/>
            <person name="Cabral C."/>
            <person name="Frias J."/>
            <person name="Faria J."/>
            <person name="Toubarro D."/>
        </authorList>
    </citation>
    <scope>NUCLEOTIDE SEQUENCE [LARGE SCALE GENOMIC DNA]</scope>
    <source>
        <strain evidence="8">ZMCS4</strain>
    </source>
</reference>
<dbReference type="SUPFAM" id="SSF55785">
    <property type="entry name" value="PYP-like sensor domain (PAS domain)"/>
    <property type="match status" value="1"/>
</dbReference>
<dbReference type="EMBL" id="JAYDYW010000002">
    <property type="protein sequence ID" value="MEE1672354.1"/>
    <property type="molecule type" value="Genomic_DNA"/>
</dbReference>
<feature type="domain" description="EAL" evidence="4">
    <location>
        <begin position="561"/>
        <end position="816"/>
    </location>
</feature>
<name>A0ABU7FZM6_9ALTE</name>
<feature type="domain" description="PAS" evidence="2">
    <location>
        <begin position="253"/>
        <end position="325"/>
    </location>
</feature>
<evidence type="ECO:0000256" key="1">
    <source>
        <dbReference type="SAM" id="Phobius"/>
    </source>
</evidence>
<dbReference type="InterPro" id="IPR000700">
    <property type="entry name" value="PAS-assoc_C"/>
</dbReference>
<dbReference type="InterPro" id="IPR052155">
    <property type="entry name" value="Biofilm_reg_signaling"/>
</dbReference>
<dbReference type="Proteomes" id="UP001310248">
    <property type="component" value="Unassembled WGS sequence"/>
</dbReference>
<dbReference type="PANTHER" id="PTHR44757">
    <property type="entry name" value="DIGUANYLATE CYCLASE DGCP"/>
    <property type="match status" value="1"/>
</dbReference>
<evidence type="ECO:0000259" key="6">
    <source>
        <dbReference type="PROSITE" id="PS50887"/>
    </source>
</evidence>
<dbReference type="PROSITE" id="PS50113">
    <property type="entry name" value="PAC"/>
    <property type="match status" value="1"/>
</dbReference>
<reference evidence="7 8" key="2">
    <citation type="submission" date="2023-12" db="EMBL/GenBank/DDBJ databases">
        <authorList>
            <consortium name="Cladostephus spongiosus"/>
            <person name="Lorente B."/>
            <person name="Cabral C."/>
            <person name="Frias J."/>
            <person name="Faria J."/>
            <person name="Toubarro D."/>
        </authorList>
    </citation>
    <scope>NUCLEOTIDE SEQUENCE [LARGE SCALE GENOMIC DNA]</scope>
    <source>
        <strain evidence="7 8">ZMCS4</strain>
    </source>
</reference>
<evidence type="ECO:0000313" key="8">
    <source>
        <dbReference type="Proteomes" id="UP001310248"/>
    </source>
</evidence>
<sequence length="820" mass="93491">MSVVIPILALVLLVIAQSLLLLGTLYEQRTKMAEHASQRLLHIGYQLQQSLSDSLSRHQWDIAERQLTLVALNQQLDSLQVIDPQGLVQISNKRAEKSLFAADNANYFNTELFNQVKTKRSPVSQVLPEHWQVNLYLPLDMGPREDSLRRAEQGAIFVSYNLQNTWLVKRQMIIDEAIKTFIYMSVAMLLLVLMLNRLLVAPINKLAGRTKQIQTHRNANIVAKSQGEIGALEHAIGKMASGIHSSFAQLQRSEQRWQFALSGSGDGIWDWNLITNSVYYSPQWKAMLGYKDSEIGEKIEEWESRIHPEDLDKTLNELRKHLKKKNKVYESMHRVKHKDGHYLWVLSRGMVVERSERGLPSRVISTQTNISEVRSAQELVRFQSSHDDITRLSNRRKLLENLDLEIERGRKSNKIGALIYLDIDHFKNVNDMLGHAAGDLLLRLIAHRLREGRTSAETVARLGGDEFALLVPNLSSDREEAKQLAANMAEHLGRVIHKEFVIKGNQISLNLTTGVALFPNHDNNATEILRQADIALYHGKDNERSSVHVFSDQMADEIQERHQLTKMMREALENEDMVAYFQPRYNDNFEMVGAETLLRWFDTKLGWISPGRFIPLAEETGLILTIGQWVMRSACETLKTWEERGLPENFKTLSINVSPNQFHRDSFVQETLATIQEAGCDPKLIELEITEGVLVDNVQDTVEKIQALRDIGVRFSVDDFGTGYSSLAYLNKLPINCLKIDKSFVSELQSGGSECAIITTIISMAENLDLEVIAEGVETEYQLEFLKYRRCTVYQGFYFSEALEPEIFEERLFIGQAETA</sequence>
<dbReference type="CDD" id="cd01949">
    <property type="entry name" value="GGDEF"/>
    <property type="match status" value="1"/>
</dbReference>
<dbReference type="Gene3D" id="3.30.450.20">
    <property type="entry name" value="PAS domain"/>
    <property type="match status" value="1"/>
</dbReference>
<dbReference type="Gene3D" id="6.10.340.10">
    <property type="match status" value="1"/>
</dbReference>
<feature type="domain" description="HAMP" evidence="5">
    <location>
        <begin position="197"/>
        <end position="248"/>
    </location>
</feature>
<gene>
    <name evidence="7" type="ORF">SNR37_001669</name>
</gene>
<dbReference type="InterPro" id="IPR001610">
    <property type="entry name" value="PAC"/>
</dbReference>
<dbReference type="SMART" id="SM00086">
    <property type="entry name" value="PAC"/>
    <property type="match status" value="1"/>
</dbReference>
<dbReference type="Pfam" id="PF08447">
    <property type="entry name" value="PAS_3"/>
    <property type="match status" value="1"/>
</dbReference>
<dbReference type="PROSITE" id="PS50112">
    <property type="entry name" value="PAS"/>
    <property type="match status" value="1"/>
</dbReference>
<dbReference type="SMART" id="SM00091">
    <property type="entry name" value="PAS"/>
    <property type="match status" value="1"/>
</dbReference>
<dbReference type="InterPro" id="IPR000160">
    <property type="entry name" value="GGDEF_dom"/>
</dbReference>
<dbReference type="InterPro" id="IPR001633">
    <property type="entry name" value="EAL_dom"/>
</dbReference>
<evidence type="ECO:0000259" key="3">
    <source>
        <dbReference type="PROSITE" id="PS50113"/>
    </source>
</evidence>
<evidence type="ECO:0000259" key="5">
    <source>
        <dbReference type="PROSITE" id="PS50885"/>
    </source>
</evidence>
<dbReference type="SMART" id="SM00267">
    <property type="entry name" value="GGDEF"/>
    <property type="match status" value="1"/>
</dbReference>
<proteinExistence type="predicted"/>
<dbReference type="InterPro" id="IPR035965">
    <property type="entry name" value="PAS-like_dom_sf"/>
</dbReference>
<dbReference type="InterPro" id="IPR043128">
    <property type="entry name" value="Rev_trsase/Diguanyl_cyclase"/>
</dbReference>
<dbReference type="PROSITE" id="PS50883">
    <property type="entry name" value="EAL"/>
    <property type="match status" value="1"/>
</dbReference>
<dbReference type="PROSITE" id="PS50885">
    <property type="entry name" value="HAMP"/>
    <property type="match status" value="1"/>
</dbReference>
<feature type="domain" description="PAC" evidence="3">
    <location>
        <begin position="329"/>
        <end position="382"/>
    </location>
</feature>
<dbReference type="InterPro" id="IPR003660">
    <property type="entry name" value="HAMP_dom"/>
</dbReference>
<dbReference type="InterPro" id="IPR029787">
    <property type="entry name" value="Nucleotide_cyclase"/>
</dbReference>
<evidence type="ECO:0000259" key="2">
    <source>
        <dbReference type="PROSITE" id="PS50112"/>
    </source>
</evidence>
<dbReference type="SUPFAM" id="SSF141868">
    <property type="entry name" value="EAL domain-like"/>
    <property type="match status" value="1"/>
</dbReference>
<dbReference type="PANTHER" id="PTHR44757:SF2">
    <property type="entry name" value="BIOFILM ARCHITECTURE MAINTENANCE PROTEIN MBAA"/>
    <property type="match status" value="1"/>
</dbReference>
<dbReference type="PROSITE" id="PS50887">
    <property type="entry name" value="GGDEF"/>
    <property type="match status" value="1"/>
</dbReference>
<keyword evidence="1" id="KW-0472">Membrane</keyword>
<dbReference type="InterPro" id="IPR013655">
    <property type="entry name" value="PAS_fold_3"/>
</dbReference>
<dbReference type="NCBIfam" id="TIGR00254">
    <property type="entry name" value="GGDEF"/>
    <property type="match status" value="1"/>
</dbReference>
<dbReference type="InterPro" id="IPR035919">
    <property type="entry name" value="EAL_sf"/>
</dbReference>
<dbReference type="SUPFAM" id="SSF55073">
    <property type="entry name" value="Nucleotide cyclase"/>
    <property type="match status" value="1"/>
</dbReference>
<dbReference type="InterPro" id="IPR000014">
    <property type="entry name" value="PAS"/>
</dbReference>
<organism evidence="7 8">
    <name type="scientific">Agarivorans aestuarii</name>
    <dbReference type="NCBI Taxonomy" id="1563703"/>
    <lineage>
        <taxon>Bacteria</taxon>
        <taxon>Pseudomonadati</taxon>
        <taxon>Pseudomonadota</taxon>
        <taxon>Gammaproteobacteria</taxon>
        <taxon>Alteromonadales</taxon>
        <taxon>Alteromonadaceae</taxon>
        <taxon>Agarivorans</taxon>
    </lineage>
</organism>
<dbReference type="CDD" id="cd00130">
    <property type="entry name" value="PAS"/>
    <property type="match status" value="1"/>
</dbReference>
<keyword evidence="1" id="KW-1133">Transmembrane helix</keyword>
<dbReference type="NCBIfam" id="TIGR00229">
    <property type="entry name" value="sensory_box"/>
    <property type="match status" value="1"/>
</dbReference>
<dbReference type="RefSeq" id="WP_329773684.1">
    <property type="nucleotide sequence ID" value="NZ_JAYDYW010000002.1"/>
</dbReference>
<feature type="transmembrane region" description="Helical" evidence="1">
    <location>
        <begin position="180"/>
        <end position="200"/>
    </location>
</feature>
<keyword evidence="8" id="KW-1185">Reference proteome</keyword>
<evidence type="ECO:0000313" key="7">
    <source>
        <dbReference type="EMBL" id="MEE1672354.1"/>
    </source>
</evidence>
<dbReference type="Gene3D" id="3.30.70.270">
    <property type="match status" value="1"/>
</dbReference>
<dbReference type="Gene3D" id="3.20.20.450">
    <property type="entry name" value="EAL domain"/>
    <property type="match status" value="1"/>
</dbReference>
<accession>A0ABU7FZM6</accession>
<dbReference type="SMART" id="SM00052">
    <property type="entry name" value="EAL"/>
    <property type="match status" value="1"/>
</dbReference>
<comment type="caution">
    <text evidence="7">The sequence shown here is derived from an EMBL/GenBank/DDBJ whole genome shotgun (WGS) entry which is preliminary data.</text>
</comment>
<feature type="domain" description="GGDEF" evidence="6">
    <location>
        <begin position="414"/>
        <end position="552"/>
    </location>
</feature>
<protein>
    <submittedName>
        <fullName evidence="7">GGDEF and EAL domain-containing protein</fullName>
    </submittedName>
</protein>